<protein>
    <submittedName>
        <fullName evidence="6">Amino acid ABC transporter substrate-binding protein</fullName>
    </submittedName>
</protein>
<evidence type="ECO:0000313" key="6">
    <source>
        <dbReference type="EMBL" id="MBH9575304.1"/>
    </source>
</evidence>
<dbReference type="RefSeq" id="WP_198108930.1">
    <property type="nucleotide sequence ID" value="NZ_JAEDAK010000001.1"/>
</dbReference>
<dbReference type="AlphaFoldDB" id="A0A931IX15"/>
<keyword evidence="3 4" id="KW-0732">Signal</keyword>
<feature type="domain" description="Solute-binding protein family 3/N-terminal" evidence="5">
    <location>
        <begin position="32"/>
        <end position="264"/>
    </location>
</feature>
<dbReference type="Proteomes" id="UP000613266">
    <property type="component" value="Unassembled WGS sequence"/>
</dbReference>
<dbReference type="PANTHER" id="PTHR30085">
    <property type="entry name" value="AMINO ACID ABC TRANSPORTER PERMEASE"/>
    <property type="match status" value="1"/>
</dbReference>
<dbReference type="InterPro" id="IPR051455">
    <property type="entry name" value="Bact_solute-bind_prot3"/>
</dbReference>
<dbReference type="GO" id="GO:0005576">
    <property type="term" value="C:extracellular region"/>
    <property type="evidence" value="ECO:0007669"/>
    <property type="project" value="TreeGrafter"/>
</dbReference>
<dbReference type="SUPFAM" id="SSF53850">
    <property type="entry name" value="Periplasmic binding protein-like II"/>
    <property type="match status" value="1"/>
</dbReference>
<comment type="similarity">
    <text evidence="1">Belongs to the bacterial solute-binding protein 3 family.</text>
</comment>
<sequence>MVLRALLLCLAMGSALAQAPSPTLAKLRHSGVITLGYRTASVPFSYLGAQLQPIGFTMDICYRVIDHLRRQPGLADLEVRLMAVTSGTRLPLVANRTVDIECGITTNTAERARNVGFSLTYFVAESRLLSKRSRPIPDVDALRGLAVASTIGTTSIQLLQDLNRERNLNMRILAGLDDVDSIRLLDSDQAVAFAMDDVLLRGLLASARKPEAYSVSELALSVEPYGLPLPPGDPEFKKLVDEALRQLFRSGEIHQLYKRWFQSPVPPQNVNLNLPMPASMARVLKEPTDSPDPEKYR</sequence>
<evidence type="ECO:0000256" key="4">
    <source>
        <dbReference type="SAM" id="SignalP"/>
    </source>
</evidence>
<dbReference type="GO" id="GO:0006865">
    <property type="term" value="P:amino acid transport"/>
    <property type="evidence" value="ECO:0007669"/>
    <property type="project" value="TreeGrafter"/>
</dbReference>
<reference evidence="6" key="1">
    <citation type="submission" date="2020-12" db="EMBL/GenBank/DDBJ databases">
        <title>The genome sequence of Inhella sp. 1Y17.</title>
        <authorList>
            <person name="Liu Y."/>
        </authorList>
    </citation>
    <scope>NUCLEOTIDE SEQUENCE</scope>
    <source>
        <strain evidence="6">1Y17</strain>
    </source>
</reference>
<accession>A0A931IX15</accession>
<dbReference type="EMBL" id="JAEDAK010000001">
    <property type="protein sequence ID" value="MBH9575304.1"/>
    <property type="molecule type" value="Genomic_DNA"/>
</dbReference>
<feature type="signal peptide" evidence="4">
    <location>
        <begin position="1"/>
        <end position="17"/>
    </location>
</feature>
<dbReference type="InterPro" id="IPR001638">
    <property type="entry name" value="Solute-binding_3/MltF_N"/>
</dbReference>
<dbReference type="Gene3D" id="3.40.190.10">
    <property type="entry name" value="Periplasmic binding protein-like II"/>
    <property type="match status" value="2"/>
</dbReference>
<evidence type="ECO:0000313" key="7">
    <source>
        <dbReference type="Proteomes" id="UP000613266"/>
    </source>
</evidence>
<keyword evidence="2" id="KW-0813">Transport</keyword>
<evidence type="ECO:0000256" key="1">
    <source>
        <dbReference type="ARBA" id="ARBA00010333"/>
    </source>
</evidence>
<organism evidence="6 7">
    <name type="scientific">Inhella proteolytica</name>
    <dbReference type="NCBI Taxonomy" id="2795029"/>
    <lineage>
        <taxon>Bacteria</taxon>
        <taxon>Pseudomonadati</taxon>
        <taxon>Pseudomonadota</taxon>
        <taxon>Betaproteobacteria</taxon>
        <taxon>Burkholderiales</taxon>
        <taxon>Sphaerotilaceae</taxon>
        <taxon>Inhella</taxon>
    </lineage>
</organism>
<comment type="caution">
    <text evidence="6">The sequence shown here is derived from an EMBL/GenBank/DDBJ whole genome shotgun (WGS) entry which is preliminary data.</text>
</comment>
<dbReference type="PANTHER" id="PTHR30085:SF2">
    <property type="entry name" value="GLUTAMATE_ASPARTATE IMPORT SOLUTE-BINDING PROTEIN"/>
    <property type="match status" value="1"/>
</dbReference>
<proteinExistence type="inferred from homology"/>
<dbReference type="Pfam" id="PF00497">
    <property type="entry name" value="SBP_bac_3"/>
    <property type="match status" value="1"/>
</dbReference>
<dbReference type="SMART" id="SM00062">
    <property type="entry name" value="PBPb"/>
    <property type="match status" value="1"/>
</dbReference>
<gene>
    <name evidence="6" type="ORF">I7X39_00160</name>
</gene>
<feature type="chain" id="PRO_5038057134" evidence="4">
    <location>
        <begin position="18"/>
        <end position="297"/>
    </location>
</feature>
<evidence type="ECO:0000256" key="3">
    <source>
        <dbReference type="ARBA" id="ARBA00022729"/>
    </source>
</evidence>
<name>A0A931IX15_9BURK</name>
<dbReference type="GO" id="GO:0030288">
    <property type="term" value="C:outer membrane-bounded periplasmic space"/>
    <property type="evidence" value="ECO:0007669"/>
    <property type="project" value="TreeGrafter"/>
</dbReference>
<evidence type="ECO:0000259" key="5">
    <source>
        <dbReference type="SMART" id="SM00062"/>
    </source>
</evidence>
<evidence type="ECO:0000256" key="2">
    <source>
        <dbReference type="ARBA" id="ARBA00022448"/>
    </source>
</evidence>
<keyword evidence="7" id="KW-1185">Reference proteome</keyword>
<dbReference type="CDD" id="cd13688">
    <property type="entry name" value="PBP2_GltI_DEBP"/>
    <property type="match status" value="1"/>
</dbReference>